<dbReference type="Proteomes" id="UP000053201">
    <property type="component" value="Unassembled WGS sequence"/>
</dbReference>
<feature type="region of interest" description="Disordered" evidence="1">
    <location>
        <begin position="117"/>
        <end position="138"/>
    </location>
</feature>
<gene>
    <name evidence="2" type="ORF">SPPG_04056</name>
</gene>
<evidence type="ECO:0000313" key="2">
    <source>
        <dbReference type="EMBL" id="KND00956.1"/>
    </source>
</evidence>
<proteinExistence type="predicted"/>
<organism evidence="2 3">
    <name type="scientific">Spizellomyces punctatus (strain DAOM BR117)</name>
    <dbReference type="NCBI Taxonomy" id="645134"/>
    <lineage>
        <taxon>Eukaryota</taxon>
        <taxon>Fungi</taxon>
        <taxon>Fungi incertae sedis</taxon>
        <taxon>Chytridiomycota</taxon>
        <taxon>Chytridiomycota incertae sedis</taxon>
        <taxon>Chytridiomycetes</taxon>
        <taxon>Spizellomycetales</taxon>
        <taxon>Spizellomycetaceae</taxon>
        <taxon>Spizellomyces</taxon>
    </lineage>
</organism>
<reference evidence="2 3" key="1">
    <citation type="submission" date="2009-08" db="EMBL/GenBank/DDBJ databases">
        <title>The Genome Sequence of Spizellomyces punctatus strain DAOM BR117.</title>
        <authorList>
            <consortium name="The Broad Institute Genome Sequencing Platform"/>
            <person name="Russ C."/>
            <person name="Cuomo C."/>
            <person name="Shea T."/>
            <person name="Young S.K."/>
            <person name="Zeng Q."/>
            <person name="Koehrsen M."/>
            <person name="Haas B."/>
            <person name="Borodovsky M."/>
            <person name="Guigo R."/>
            <person name="Alvarado L."/>
            <person name="Berlin A."/>
            <person name="Bochicchio J."/>
            <person name="Borenstein D."/>
            <person name="Chapman S."/>
            <person name="Chen Z."/>
            <person name="Engels R."/>
            <person name="Freedman E."/>
            <person name="Gellesch M."/>
            <person name="Goldberg J."/>
            <person name="Griggs A."/>
            <person name="Gujja S."/>
            <person name="Heiman D."/>
            <person name="Hepburn T."/>
            <person name="Howarth C."/>
            <person name="Jen D."/>
            <person name="Larson L."/>
            <person name="Lewis B."/>
            <person name="Mehta T."/>
            <person name="Park D."/>
            <person name="Pearson M."/>
            <person name="Roberts A."/>
            <person name="Saif S."/>
            <person name="Shenoy N."/>
            <person name="Sisk P."/>
            <person name="Stolte C."/>
            <person name="Sykes S."/>
            <person name="Thomson T."/>
            <person name="Walk T."/>
            <person name="White J."/>
            <person name="Yandava C."/>
            <person name="Burger G."/>
            <person name="Gray M.W."/>
            <person name="Holland P.W.H."/>
            <person name="King N."/>
            <person name="Lang F.B.F."/>
            <person name="Roger A.J."/>
            <person name="Ruiz-Trillo I."/>
            <person name="Lander E."/>
            <person name="Nusbaum C."/>
        </authorList>
    </citation>
    <scope>NUCLEOTIDE SEQUENCE [LARGE SCALE GENOMIC DNA]</scope>
    <source>
        <strain evidence="2 3">DAOM BR117</strain>
    </source>
</reference>
<name>A0A0L0HHK7_SPIPD</name>
<protein>
    <submittedName>
        <fullName evidence="2">Uncharacterized protein</fullName>
    </submittedName>
</protein>
<evidence type="ECO:0000313" key="3">
    <source>
        <dbReference type="Proteomes" id="UP000053201"/>
    </source>
</evidence>
<dbReference type="EMBL" id="KQ257455">
    <property type="protein sequence ID" value="KND00956.1"/>
    <property type="molecule type" value="Genomic_DNA"/>
</dbReference>
<dbReference type="InParanoid" id="A0A0L0HHK7"/>
<feature type="compositionally biased region" description="Basic and acidic residues" evidence="1">
    <location>
        <begin position="127"/>
        <end position="138"/>
    </location>
</feature>
<sequence length="138" mass="15573">MRHFYICQSSYSLQPAQLHLLPPVSSDMPKKSMRKPKSKANAAPPTHSLSTVEPFAFTPQSAPANDETDVVTADDQVYLRDHSTAQRTVFTMTPASNPSPVTSYTRKLVEEAMANYLQKRTKKKKERATGDRSSRFRR</sequence>
<keyword evidence="3" id="KW-1185">Reference proteome</keyword>
<dbReference type="GeneID" id="27687530"/>
<dbReference type="AlphaFoldDB" id="A0A0L0HHK7"/>
<dbReference type="VEuPathDB" id="FungiDB:SPPG_04056"/>
<dbReference type="OrthoDB" id="10482577at2759"/>
<feature type="region of interest" description="Disordered" evidence="1">
    <location>
        <begin position="23"/>
        <end position="51"/>
    </location>
</feature>
<evidence type="ECO:0000256" key="1">
    <source>
        <dbReference type="SAM" id="MobiDB-lite"/>
    </source>
</evidence>
<accession>A0A0L0HHK7</accession>
<dbReference type="RefSeq" id="XP_016608995.1">
    <property type="nucleotide sequence ID" value="XM_016752302.1"/>
</dbReference>